<dbReference type="RefSeq" id="XP_019634456.1">
    <property type="nucleotide sequence ID" value="XM_019778897.1"/>
</dbReference>
<dbReference type="Proteomes" id="UP000515135">
    <property type="component" value="Unplaced"/>
</dbReference>
<dbReference type="InterPro" id="IPR051306">
    <property type="entry name" value="Homeobox_regulator"/>
</dbReference>
<evidence type="ECO:0000256" key="2">
    <source>
        <dbReference type="ARBA" id="ARBA00023125"/>
    </source>
</evidence>
<comment type="subcellular location">
    <subcellularLocation>
        <location evidence="1 5 6">Nucleus</location>
    </subcellularLocation>
</comment>
<evidence type="ECO:0000256" key="6">
    <source>
        <dbReference type="RuleBase" id="RU000682"/>
    </source>
</evidence>
<dbReference type="InterPro" id="IPR017970">
    <property type="entry name" value="Homeobox_CS"/>
</dbReference>
<dbReference type="KEGG" id="bbel:109477573"/>
<accession>A0A6P4ZXZ7</accession>
<dbReference type="InterPro" id="IPR009057">
    <property type="entry name" value="Homeodomain-like_sf"/>
</dbReference>
<organism evidence="9 10">
    <name type="scientific">Branchiostoma belcheri</name>
    <name type="common">Amphioxus</name>
    <dbReference type="NCBI Taxonomy" id="7741"/>
    <lineage>
        <taxon>Eukaryota</taxon>
        <taxon>Metazoa</taxon>
        <taxon>Chordata</taxon>
        <taxon>Cephalochordata</taxon>
        <taxon>Leptocardii</taxon>
        <taxon>Amphioxiformes</taxon>
        <taxon>Branchiostomatidae</taxon>
        <taxon>Branchiostoma</taxon>
    </lineage>
</organism>
<proteinExistence type="predicted"/>
<keyword evidence="3 5" id="KW-0371">Homeobox</keyword>
<feature type="compositionally biased region" description="Basic and acidic residues" evidence="7">
    <location>
        <begin position="1"/>
        <end position="14"/>
    </location>
</feature>
<evidence type="ECO:0000259" key="8">
    <source>
        <dbReference type="PROSITE" id="PS50071"/>
    </source>
</evidence>
<feature type="compositionally biased region" description="Polar residues" evidence="7">
    <location>
        <begin position="251"/>
        <end position="266"/>
    </location>
</feature>
<feature type="region of interest" description="Disordered" evidence="7">
    <location>
        <begin position="240"/>
        <end position="287"/>
    </location>
</feature>
<dbReference type="PROSITE" id="PS00027">
    <property type="entry name" value="HOMEOBOX_1"/>
    <property type="match status" value="1"/>
</dbReference>
<protein>
    <submittedName>
        <fullName evidence="10">Homeobox protein engrailed-like SMOX-2</fullName>
    </submittedName>
</protein>
<dbReference type="PANTHER" id="PTHR46123">
    <property type="entry name" value="MIX-TYPE HOMEOBOX GENE 1-RELATED"/>
    <property type="match status" value="1"/>
</dbReference>
<sequence>MADKEVEAGPEEGKSGPSPNESSLQSADLDGENYEGEGTSKSSTGQEVGARGQERVLTRTAEEKEKSRKSDKTHKGTEDETVNTPYETRMRVKRQKMMTEGVVESTESPTCKDQELIIDASEEEETKSEEGSQVVDTADRDAQEQVTDKNTTNKVVECQSSHGSDIEGTGFRVRGADKKTTDDVECLSSRGTDVEGTGLNMRQEREETATAGNSAGQRKQDVKDGEVVTEEVPIRMRTRLGAVRQAEETTEGSTTSMADGNRQVSQKAEGGEVNSRPPWRDGRRRRCRTKYSREQLMAMEELFMRNRYPDIVEREDLAERIALTEDRIQVWFQNRRSRWRARERKLQKQLREWQPSVPRLLLNPTSPAAAVPPLSLHAPYQFSSFLQLGFP</sequence>
<evidence type="ECO:0000256" key="5">
    <source>
        <dbReference type="PROSITE-ProRule" id="PRU00108"/>
    </source>
</evidence>
<evidence type="ECO:0000256" key="7">
    <source>
        <dbReference type="SAM" id="MobiDB-lite"/>
    </source>
</evidence>
<evidence type="ECO:0000313" key="10">
    <source>
        <dbReference type="RefSeq" id="XP_019634456.1"/>
    </source>
</evidence>
<dbReference type="CDD" id="cd00086">
    <property type="entry name" value="homeodomain"/>
    <property type="match status" value="1"/>
</dbReference>
<keyword evidence="9" id="KW-1185">Reference proteome</keyword>
<dbReference type="OrthoDB" id="6159439at2759"/>
<evidence type="ECO:0000256" key="1">
    <source>
        <dbReference type="ARBA" id="ARBA00004123"/>
    </source>
</evidence>
<reference evidence="10" key="1">
    <citation type="submission" date="2025-08" db="UniProtKB">
        <authorList>
            <consortium name="RefSeq"/>
        </authorList>
    </citation>
    <scope>IDENTIFICATION</scope>
    <source>
        <tissue evidence="10">Gonad</tissue>
    </source>
</reference>
<dbReference type="PANTHER" id="PTHR46123:SF10">
    <property type="entry name" value="HOMEOBOX PROTEIN MIX.2"/>
    <property type="match status" value="1"/>
</dbReference>
<keyword evidence="2 5" id="KW-0238">DNA-binding</keyword>
<dbReference type="PROSITE" id="PS50071">
    <property type="entry name" value="HOMEOBOX_2"/>
    <property type="match status" value="1"/>
</dbReference>
<dbReference type="GO" id="GO:0005634">
    <property type="term" value="C:nucleus"/>
    <property type="evidence" value="ECO:0007669"/>
    <property type="project" value="UniProtKB-SubCell"/>
</dbReference>
<gene>
    <name evidence="10" type="primary">LOC109477573</name>
</gene>
<dbReference type="AlphaFoldDB" id="A0A6P4ZXZ7"/>
<evidence type="ECO:0000256" key="3">
    <source>
        <dbReference type="ARBA" id="ARBA00023155"/>
    </source>
</evidence>
<feature type="DNA-binding region" description="Homeobox" evidence="5">
    <location>
        <begin position="284"/>
        <end position="343"/>
    </location>
</feature>
<evidence type="ECO:0000313" key="9">
    <source>
        <dbReference type="Proteomes" id="UP000515135"/>
    </source>
</evidence>
<dbReference type="Pfam" id="PF00046">
    <property type="entry name" value="Homeodomain"/>
    <property type="match status" value="1"/>
</dbReference>
<dbReference type="Gene3D" id="1.10.10.60">
    <property type="entry name" value="Homeodomain-like"/>
    <property type="match status" value="1"/>
</dbReference>
<feature type="compositionally biased region" description="Polar residues" evidence="7">
    <location>
        <begin position="148"/>
        <end position="163"/>
    </location>
</feature>
<dbReference type="GO" id="GO:0000981">
    <property type="term" value="F:DNA-binding transcription factor activity, RNA polymerase II-specific"/>
    <property type="evidence" value="ECO:0007669"/>
    <property type="project" value="InterPro"/>
</dbReference>
<evidence type="ECO:0000256" key="4">
    <source>
        <dbReference type="ARBA" id="ARBA00023242"/>
    </source>
</evidence>
<name>A0A6P4ZXZ7_BRABE</name>
<dbReference type="SUPFAM" id="SSF46689">
    <property type="entry name" value="Homeodomain-like"/>
    <property type="match status" value="1"/>
</dbReference>
<feature type="region of interest" description="Disordered" evidence="7">
    <location>
        <begin position="1"/>
        <end position="226"/>
    </location>
</feature>
<dbReference type="SMART" id="SM00389">
    <property type="entry name" value="HOX"/>
    <property type="match status" value="1"/>
</dbReference>
<feature type="compositionally biased region" description="Basic and acidic residues" evidence="7">
    <location>
        <begin position="52"/>
        <end position="78"/>
    </location>
</feature>
<dbReference type="InterPro" id="IPR001356">
    <property type="entry name" value="HD"/>
</dbReference>
<dbReference type="GO" id="GO:0000977">
    <property type="term" value="F:RNA polymerase II transcription regulatory region sequence-specific DNA binding"/>
    <property type="evidence" value="ECO:0007669"/>
    <property type="project" value="TreeGrafter"/>
</dbReference>
<feature type="domain" description="Homeobox" evidence="8">
    <location>
        <begin position="282"/>
        <end position="342"/>
    </location>
</feature>
<feature type="compositionally biased region" description="Basic and acidic residues" evidence="7">
    <location>
        <begin position="137"/>
        <end position="147"/>
    </location>
</feature>
<keyword evidence="4 5" id="KW-0539">Nucleus</keyword>
<dbReference type="GeneID" id="109477573"/>
<feature type="compositionally biased region" description="Polar residues" evidence="7">
    <location>
        <begin position="17"/>
        <end position="26"/>
    </location>
</feature>